<dbReference type="InterPro" id="IPR004089">
    <property type="entry name" value="MCPsignal_dom"/>
</dbReference>
<dbReference type="CDD" id="cd06225">
    <property type="entry name" value="HAMP"/>
    <property type="match status" value="1"/>
</dbReference>
<dbReference type="GO" id="GO:0004888">
    <property type="term" value="F:transmembrane signaling receptor activity"/>
    <property type="evidence" value="ECO:0007669"/>
    <property type="project" value="InterPro"/>
</dbReference>
<dbReference type="InterPro" id="IPR004090">
    <property type="entry name" value="Chemotax_Me-accpt_rcpt"/>
</dbReference>
<dbReference type="GO" id="GO:0007165">
    <property type="term" value="P:signal transduction"/>
    <property type="evidence" value="ECO:0007669"/>
    <property type="project" value="UniProtKB-KW"/>
</dbReference>
<evidence type="ECO:0000256" key="3">
    <source>
        <dbReference type="PROSITE-ProRule" id="PRU00284"/>
    </source>
</evidence>
<sequence length="676" mass="72797">MIGRFRKSLAWRMAFYFGLLVVVSLVLSASLGFFYGRQTIRDAVFANLTAFRTVSRERLQEYFQERVGFVRLISRSREVAELLAFAAEGQASGGGATEESGSRRYGMLAQRAHKRLSSDEAFGAFDDLVLMASEKLTVLYTSREGLQSVSNESAHAKRLKALEGVWKQVTKKKGAVLGEMAFYEPLGKVCFFVGVPVLDDQGTMSAVLVAALNIEHLKGVVEDRTGLGQTGDAYLVGADAVLRTPSRFLAEGEVLKRKVETEAVRRVLAGETGEAVVTDYRGQKVLSAFAPLGLKDMDLADFDWGLLVEIDAEEAFAAVSRLAVRSLLITLVLAGLAVGVGFLTSQRVVRPIKTLSTVASQVARGDLSVSVEETVRQDEVGELISGFRSMLESLRGQIHQVSAGVNDLAGSISQISATAAQLAASSSETATAISEITTTMEEVRQTARLAHDKAKQVAQRAEMLSQTAHDGRNVAGEALNGLERIREQMDFVAENVMRLSEQGRSIGDIIDVVRDLADQVNLLSVNAAIEAAKAGEHGKGFAVVAQEMRSLADQSKEATEQVKQILSEVQRATGGAVMAIEQGNKAVAAGLDLGRRADEAISRLALGVEETSDAAVQIASSSQEQLVGIEQLVLAVQNIREASGQNTEAARQLEGAVRDLERLSRALREIASRVRL</sequence>
<feature type="coiled-coil region" evidence="4">
    <location>
        <begin position="646"/>
        <end position="673"/>
    </location>
</feature>
<reference evidence="7" key="1">
    <citation type="journal article" date="2020" name="mSystems">
        <title>Genome- and Community-Level Interaction Insights into Carbon Utilization and Element Cycling Functions of Hydrothermarchaeota in Hydrothermal Sediment.</title>
        <authorList>
            <person name="Zhou Z."/>
            <person name="Liu Y."/>
            <person name="Xu W."/>
            <person name="Pan J."/>
            <person name="Luo Z.H."/>
            <person name="Li M."/>
        </authorList>
    </citation>
    <scope>NUCLEOTIDE SEQUENCE [LARGE SCALE GENOMIC DNA]</scope>
    <source>
        <strain evidence="7">SpSt-456</strain>
    </source>
</reference>
<keyword evidence="4" id="KW-0175">Coiled coil</keyword>
<dbReference type="PRINTS" id="PR00260">
    <property type="entry name" value="CHEMTRNSDUCR"/>
</dbReference>
<dbReference type="AlphaFoldDB" id="A0A831ZMV8"/>
<evidence type="ECO:0000256" key="2">
    <source>
        <dbReference type="ARBA" id="ARBA00029447"/>
    </source>
</evidence>
<dbReference type="InterPro" id="IPR003660">
    <property type="entry name" value="HAMP_dom"/>
</dbReference>
<evidence type="ECO:0000259" key="6">
    <source>
        <dbReference type="PROSITE" id="PS50885"/>
    </source>
</evidence>
<protein>
    <submittedName>
        <fullName evidence="7">Methyl-accepting chemotaxis protein</fullName>
    </submittedName>
</protein>
<dbReference type="Pfam" id="PF00015">
    <property type="entry name" value="MCPsignal"/>
    <property type="match status" value="1"/>
</dbReference>
<dbReference type="Gene3D" id="1.10.287.950">
    <property type="entry name" value="Methyl-accepting chemotaxis protein"/>
    <property type="match status" value="1"/>
</dbReference>
<gene>
    <name evidence="7" type="ORF">ENS06_13975</name>
</gene>
<accession>A0A831ZMV8</accession>
<evidence type="ECO:0000256" key="4">
    <source>
        <dbReference type="SAM" id="Coils"/>
    </source>
</evidence>
<dbReference type="PANTHER" id="PTHR32089">
    <property type="entry name" value="METHYL-ACCEPTING CHEMOTAXIS PROTEIN MCPB"/>
    <property type="match status" value="1"/>
</dbReference>
<dbReference type="PROSITE" id="PS50885">
    <property type="entry name" value="HAMP"/>
    <property type="match status" value="1"/>
</dbReference>
<evidence type="ECO:0000259" key="5">
    <source>
        <dbReference type="PROSITE" id="PS50111"/>
    </source>
</evidence>
<evidence type="ECO:0000313" key="7">
    <source>
        <dbReference type="EMBL" id="HFK98416.1"/>
    </source>
</evidence>
<proteinExistence type="inferred from homology"/>
<dbReference type="CDD" id="cd18774">
    <property type="entry name" value="PDC2_HK_sensor"/>
    <property type="match status" value="1"/>
</dbReference>
<keyword evidence="1 3" id="KW-0807">Transducer</keyword>
<dbReference type="GO" id="GO:0016020">
    <property type="term" value="C:membrane"/>
    <property type="evidence" value="ECO:0007669"/>
    <property type="project" value="InterPro"/>
</dbReference>
<comment type="similarity">
    <text evidence="2">Belongs to the methyl-accepting chemotaxis (MCP) protein family.</text>
</comment>
<dbReference type="GO" id="GO:0006935">
    <property type="term" value="P:chemotaxis"/>
    <property type="evidence" value="ECO:0007669"/>
    <property type="project" value="InterPro"/>
</dbReference>
<comment type="caution">
    <text evidence="7">The sequence shown here is derived from an EMBL/GenBank/DDBJ whole genome shotgun (WGS) entry which is preliminary data.</text>
</comment>
<organism evidence="7">
    <name type="scientific">Desulfacinum infernum</name>
    <dbReference type="NCBI Taxonomy" id="35837"/>
    <lineage>
        <taxon>Bacteria</taxon>
        <taxon>Pseudomonadati</taxon>
        <taxon>Thermodesulfobacteriota</taxon>
        <taxon>Syntrophobacteria</taxon>
        <taxon>Syntrophobacterales</taxon>
        <taxon>Syntrophobacteraceae</taxon>
        <taxon>Desulfacinum</taxon>
    </lineage>
</organism>
<dbReference type="PROSITE" id="PS50111">
    <property type="entry name" value="CHEMOTAXIS_TRANSDUC_2"/>
    <property type="match status" value="1"/>
</dbReference>
<feature type="domain" description="Methyl-accepting transducer" evidence="5">
    <location>
        <begin position="404"/>
        <end position="640"/>
    </location>
</feature>
<dbReference type="Pfam" id="PF00672">
    <property type="entry name" value="HAMP"/>
    <property type="match status" value="1"/>
</dbReference>
<dbReference type="EMBL" id="DSTK01000039">
    <property type="protein sequence ID" value="HFK98416.1"/>
    <property type="molecule type" value="Genomic_DNA"/>
</dbReference>
<evidence type="ECO:0000256" key="1">
    <source>
        <dbReference type="ARBA" id="ARBA00023224"/>
    </source>
</evidence>
<feature type="domain" description="HAMP" evidence="6">
    <location>
        <begin position="346"/>
        <end position="399"/>
    </location>
</feature>
<dbReference type="Gene3D" id="3.30.450.20">
    <property type="entry name" value="PAS domain"/>
    <property type="match status" value="1"/>
</dbReference>
<dbReference type="SMART" id="SM00304">
    <property type="entry name" value="HAMP"/>
    <property type="match status" value="1"/>
</dbReference>
<dbReference type="SUPFAM" id="SSF58104">
    <property type="entry name" value="Methyl-accepting chemotaxis protein (MCP) signaling domain"/>
    <property type="match status" value="1"/>
</dbReference>
<dbReference type="PANTHER" id="PTHR32089:SF112">
    <property type="entry name" value="LYSOZYME-LIKE PROTEIN-RELATED"/>
    <property type="match status" value="1"/>
</dbReference>
<name>A0A831ZMV8_9BACT</name>
<dbReference type="SMART" id="SM00283">
    <property type="entry name" value="MA"/>
    <property type="match status" value="1"/>
</dbReference>